<gene>
    <name evidence="2" type="ORF">RND15_17200</name>
</gene>
<evidence type="ECO:0000259" key="1">
    <source>
        <dbReference type="Pfam" id="PF04149"/>
    </source>
</evidence>
<comment type="caution">
    <text evidence="2">The sequence shown here is derived from an EMBL/GenBank/DDBJ whole genome shotgun (WGS) entry which is preliminary data.</text>
</comment>
<proteinExistence type="predicted"/>
<keyword evidence="3" id="KW-1185">Reference proteome</keyword>
<protein>
    <submittedName>
        <fullName evidence="2">DUF397 domain-containing protein</fullName>
    </submittedName>
</protein>
<name>A0ABU2XEV2_9ACTN</name>
<evidence type="ECO:0000313" key="2">
    <source>
        <dbReference type="EMBL" id="MDT0544426.1"/>
    </source>
</evidence>
<dbReference type="InterPro" id="IPR007278">
    <property type="entry name" value="DUF397"/>
</dbReference>
<dbReference type="Proteomes" id="UP001180754">
    <property type="component" value="Unassembled WGS sequence"/>
</dbReference>
<organism evidence="2 3">
    <name type="scientific">Streptomyces lonegramiae</name>
    <dbReference type="NCBI Taxonomy" id="3075524"/>
    <lineage>
        <taxon>Bacteria</taxon>
        <taxon>Bacillati</taxon>
        <taxon>Actinomycetota</taxon>
        <taxon>Actinomycetes</taxon>
        <taxon>Kitasatosporales</taxon>
        <taxon>Streptomycetaceae</taxon>
        <taxon>Streptomyces</taxon>
    </lineage>
</organism>
<dbReference type="EMBL" id="JAVRFD010000007">
    <property type="protein sequence ID" value="MDT0544426.1"/>
    <property type="molecule type" value="Genomic_DNA"/>
</dbReference>
<reference evidence="2" key="1">
    <citation type="submission" date="2024-05" db="EMBL/GenBank/DDBJ databases">
        <title>30 novel species of actinomycetes from the DSMZ collection.</title>
        <authorList>
            <person name="Nouioui I."/>
        </authorList>
    </citation>
    <scope>NUCLEOTIDE SEQUENCE</scope>
    <source>
        <strain evidence="2">DSM 41529</strain>
    </source>
</reference>
<evidence type="ECO:0000313" key="3">
    <source>
        <dbReference type="Proteomes" id="UP001180754"/>
    </source>
</evidence>
<sequence>MNQEKDALYTTPLNGEWQKASFSNGSGENCVQLMGISGGVAIGDSKRPDRPELRYTPSEFAAFVQGVKAGEFDHLLSD</sequence>
<dbReference type="Pfam" id="PF04149">
    <property type="entry name" value="DUF397"/>
    <property type="match status" value="1"/>
</dbReference>
<feature type="domain" description="DUF397" evidence="1">
    <location>
        <begin position="16"/>
        <end position="68"/>
    </location>
</feature>
<dbReference type="RefSeq" id="WP_311724864.1">
    <property type="nucleotide sequence ID" value="NZ_JAVRFD010000007.1"/>
</dbReference>
<accession>A0ABU2XEV2</accession>